<feature type="transmembrane region" description="Helical" evidence="9">
    <location>
        <begin position="43"/>
        <end position="62"/>
    </location>
</feature>
<dbReference type="EMBL" id="BMLI01000004">
    <property type="protein sequence ID" value="GGN13826.1"/>
    <property type="molecule type" value="Genomic_DNA"/>
</dbReference>
<accession>A0ABQ2IMM2</accession>
<evidence type="ECO:0000256" key="2">
    <source>
        <dbReference type="ARBA" id="ARBA00022448"/>
    </source>
</evidence>
<evidence type="ECO:0000256" key="3">
    <source>
        <dbReference type="ARBA" id="ARBA00022475"/>
    </source>
</evidence>
<comment type="caution">
    <text evidence="10">The sequence shown here is derived from an EMBL/GenBank/DDBJ whole genome shotgun (WGS) entry which is preliminary data.</text>
</comment>
<organism evidence="10 11">
    <name type="scientific">Dyadobacter beijingensis</name>
    <dbReference type="NCBI Taxonomy" id="365489"/>
    <lineage>
        <taxon>Bacteria</taxon>
        <taxon>Pseudomonadati</taxon>
        <taxon>Bacteroidota</taxon>
        <taxon>Cytophagia</taxon>
        <taxon>Cytophagales</taxon>
        <taxon>Spirosomataceae</taxon>
        <taxon>Dyadobacter</taxon>
    </lineage>
</organism>
<evidence type="ECO:0000313" key="11">
    <source>
        <dbReference type="Proteomes" id="UP000632339"/>
    </source>
</evidence>
<sequence>MIIRKTLSVRSILEFTGHHLLWLTGWMSAITCVFYFMDWKEVAVPWVSIPLVGTAVAFYVGFKNNQAYDRLWEARKIWSEITNDCRKLAALIKHCRSGEPNVKPEKKIRRRLLFYNIAYLYQLREQLLEPTIWEHVGTSNLAAIRNHNRKRREKLTESYKKELGDVTDRKYLSPAEELYLSKFSNKAIQLLTMQVHLIQLLFKRRDISSVQQLAIQGIVCNFLDAQGRLERIKQTPFPRKQATFSFIFVCIFVALLPFGTIGEFAKFGGFGIWLSIPVNIVIGWIYVTMELIADYSENPFEGLHNDTPMLAICRQTEIEMLQIFGEDNVPEPFHYKGGVLL</sequence>
<feature type="transmembrane region" description="Helical" evidence="9">
    <location>
        <begin position="20"/>
        <end position="37"/>
    </location>
</feature>
<feature type="transmembrane region" description="Helical" evidence="9">
    <location>
        <begin position="242"/>
        <end position="261"/>
    </location>
</feature>
<proteinExistence type="inferred from homology"/>
<protein>
    <recommendedName>
        <fullName evidence="12">Bestrophin, RFP-TM, chloride channel</fullName>
    </recommendedName>
</protein>
<name>A0ABQ2IMM2_9BACT</name>
<dbReference type="Proteomes" id="UP000632339">
    <property type="component" value="Unassembled WGS sequence"/>
</dbReference>
<keyword evidence="3" id="KW-1003">Cell membrane</keyword>
<keyword evidence="11" id="KW-1185">Reference proteome</keyword>
<evidence type="ECO:0008006" key="12">
    <source>
        <dbReference type="Google" id="ProtNLM"/>
    </source>
</evidence>
<feature type="transmembrane region" description="Helical" evidence="9">
    <location>
        <begin position="267"/>
        <end position="287"/>
    </location>
</feature>
<keyword evidence="7 9" id="KW-0472">Membrane</keyword>
<gene>
    <name evidence="10" type="ORF">GCM10010967_57500</name>
</gene>
<evidence type="ECO:0000313" key="10">
    <source>
        <dbReference type="EMBL" id="GGN13826.1"/>
    </source>
</evidence>
<reference evidence="11" key="1">
    <citation type="journal article" date="2019" name="Int. J. Syst. Evol. Microbiol.">
        <title>The Global Catalogue of Microorganisms (GCM) 10K type strain sequencing project: providing services to taxonomists for standard genome sequencing and annotation.</title>
        <authorList>
            <consortium name="The Broad Institute Genomics Platform"/>
            <consortium name="The Broad Institute Genome Sequencing Center for Infectious Disease"/>
            <person name="Wu L."/>
            <person name="Ma J."/>
        </authorList>
    </citation>
    <scope>NUCLEOTIDE SEQUENCE [LARGE SCALE GENOMIC DNA]</scope>
    <source>
        <strain evidence="11">CGMCC 1.6375</strain>
    </source>
</reference>
<dbReference type="RefSeq" id="WP_019945456.1">
    <property type="nucleotide sequence ID" value="NZ_BMLI01000004.1"/>
</dbReference>
<dbReference type="Pfam" id="PF25539">
    <property type="entry name" value="Bestrophin_2"/>
    <property type="match status" value="1"/>
</dbReference>
<evidence type="ECO:0000256" key="5">
    <source>
        <dbReference type="ARBA" id="ARBA00022989"/>
    </source>
</evidence>
<keyword evidence="5 9" id="KW-1133">Transmembrane helix</keyword>
<evidence type="ECO:0000256" key="1">
    <source>
        <dbReference type="ARBA" id="ARBA00004651"/>
    </source>
</evidence>
<comment type="subcellular location">
    <subcellularLocation>
        <location evidence="1">Cell membrane</location>
        <topology evidence="1">Multi-pass membrane protein</topology>
    </subcellularLocation>
</comment>
<dbReference type="InterPro" id="IPR044669">
    <property type="entry name" value="YneE/VCCN1/2-like"/>
</dbReference>
<comment type="similarity">
    <text evidence="8">Belongs to the anion channel-forming bestrophin (TC 1.A.46) family.</text>
</comment>
<evidence type="ECO:0000256" key="7">
    <source>
        <dbReference type="ARBA" id="ARBA00023136"/>
    </source>
</evidence>
<evidence type="ECO:0000256" key="6">
    <source>
        <dbReference type="ARBA" id="ARBA00023065"/>
    </source>
</evidence>
<keyword evidence="4 9" id="KW-0812">Transmembrane</keyword>
<evidence type="ECO:0000256" key="8">
    <source>
        <dbReference type="ARBA" id="ARBA00034708"/>
    </source>
</evidence>
<dbReference type="PANTHER" id="PTHR33281:SF19">
    <property type="entry name" value="VOLTAGE-DEPENDENT ANION CHANNEL-FORMING PROTEIN YNEE"/>
    <property type="match status" value="1"/>
</dbReference>
<keyword evidence="6" id="KW-0406">Ion transport</keyword>
<evidence type="ECO:0000256" key="4">
    <source>
        <dbReference type="ARBA" id="ARBA00022692"/>
    </source>
</evidence>
<dbReference type="PANTHER" id="PTHR33281">
    <property type="entry name" value="UPF0187 PROTEIN YNEE"/>
    <property type="match status" value="1"/>
</dbReference>
<keyword evidence="2" id="KW-0813">Transport</keyword>
<evidence type="ECO:0000256" key="9">
    <source>
        <dbReference type="SAM" id="Phobius"/>
    </source>
</evidence>